<dbReference type="InterPro" id="IPR050263">
    <property type="entry name" value="Bact_Fimbrial_Adh_Pro"/>
</dbReference>
<feature type="chain" id="PRO_5004763108" evidence="5">
    <location>
        <begin position="23"/>
        <end position="354"/>
    </location>
</feature>
<gene>
    <name evidence="7" type="ORF">A628_00802</name>
</gene>
<dbReference type="Proteomes" id="UP000018534">
    <property type="component" value="Unassembled WGS sequence"/>
</dbReference>
<dbReference type="Pfam" id="PF00419">
    <property type="entry name" value="Fimbrial"/>
    <property type="match status" value="1"/>
</dbReference>
<comment type="caution">
    <text evidence="7">The sequence shown here is derived from an EMBL/GenBank/DDBJ whole genome shotgun (WGS) entry which is preliminary data.</text>
</comment>
<dbReference type="InterPro" id="IPR008966">
    <property type="entry name" value="Adhesion_dom_sf"/>
</dbReference>
<feature type="signal peptide" evidence="5">
    <location>
        <begin position="1"/>
        <end position="22"/>
    </location>
</feature>
<dbReference type="InterPro" id="IPR000259">
    <property type="entry name" value="Adhesion_dom_fimbrial"/>
</dbReference>
<dbReference type="GO" id="GO:0043709">
    <property type="term" value="P:cell adhesion involved in single-species biofilm formation"/>
    <property type="evidence" value="ECO:0007669"/>
    <property type="project" value="TreeGrafter"/>
</dbReference>
<dbReference type="SUPFAM" id="SSF49401">
    <property type="entry name" value="Bacterial adhesins"/>
    <property type="match status" value="1"/>
</dbReference>
<accession>V7ITD8</accession>
<evidence type="ECO:0000313" key="8">
    <source>
        <dbReference type="Proteomes" id="UP000018534"/>
    </source>
</evidence>
<name>V7ITD8_SALET</name>
<dbReference type="PATRIC" id="fig|1192560.4.peg.733"/>
<dbReference type="GO" id="GO:0009289">
    <property type="term" value="C:pilus"/>
    <property type="evidence" value="ECO:0007669"/>
    <property type="project" value="UniProtKB-SubCell"/>
</dbReference>
<evidence type="ECO:0000256" key="4">
    <source>
        <dbReference type="ARBA" id="ARBA00023263"/>
    </source>
</evidence>
<dbReference type="HOGENOM" id="CLU_777872_0_0_6"/>
<dbReference type="Gene3D" id="2.60.40.1090">
    <property type="entry name" value="Fimbrial-type adhesion domain"/>
    <property type="match status" value="1"/>
</dbReference>
<sequence>MMKLSPYLAALLLLSASGAAYGAMECKFYNGDTRQIMSPGVQPIITFHPSVQTATLLASGITMELTPEMHSHCAVGDDGENIYQMTDNTLLEGYVDGKALFRTNIPGITYAIGLYPAGKGITGWFPVNSGQYYMTAYADDNEGYFDHEKKWYAVMEIYQMPGFNGVPSGVGFISSIGGPLGRIVLGDPVGSESDHPRPLITISDMMFNIPFSEPTCILTAPTTVNLGDWYRSDLEKDQTTEVPFQITGTCTGTIAVSFVAKSSYTNADKNLFTNSITSNSSVTAAGGVGVKISSPAYPQIHADSTPEVIAVGEIIGRPVTSVNANFKAKLVKTGTEAVTPGIFGSSVTFQVTYE</sequence>
<evidence type="ECO:0000259" key="6">
    <source>
        <dbReference type="Pfam" id="PF00419"/>
    </source>
</evidence>
<protein>
    <submittedName>
        <fullName evidence="7">Fimbrial protein</fullName>
    </submittedName>
</protein>
<dbReference type="InterPro" id="IPR036937">
    <property type="entry name" value="Adhesion_dom_fimbrial_sf"/>
</dbReference>
<keyword evidence="4" id="KW-0281">Fimbrium</keyword>
<dbReference type="NCBIfam" id="NF011833">
    <property type="entry name" value="PRK15305.1"/>
    <property type="match status" value="1"/>
</dbReference>
<reference evidence="7 8" key="1">
    <citation type="journal article" date="2014" name="Genome Announc.">
        <title>Whole-Genome Sequencing of Salmonella enterica subsp. enterica Serovar Cubana Strains Isolated from Agricultural Sources.</title>
        <authorList>
            <person name="Benahmed F.H."/>
            <person name="Gopinath G.R."/>
            <person name="Wang H."/>
            <person name="Jean-Gilles Beaubrun J."/>
            <person name="Grim C."/>
            <person name="Cheng C.M."/>
            <person name="McClelland M."/>
            <person name="Ayers S."/>
            <person name="Abbott J."/>
            <person name="Desai P."/>
            <person name="Frye J.G."/>
            <person name="Weinstock G."/>
            <person name="Hammack T.S."/>
            <person name="Hanes D.E."/>
            <person name="Rasmussen M.A."/>
            <person name="Davidson M.K."/>
        </authorList>
    </citation>
    <scope>NUCLEOTIDE SEQUENCE [LARGE SCALE GENOMIC DNA]</scope>
    <source>
        <strain evidence="7">76814</strain>
    </source>
</reference>
<evidence type="ECO:0000313" key="7">
    <source>
        <dbReference type="EMBL" id="ETA89178.1"/>
    </source>
</evidence>
<evidence type="ECO:0000256" key="5">
    <source>
        <dbReference type="SAM" id="SignalP"/>
    </source>
</evidence>
<keyword evidence="3 5" id="KW-0732">Signal</keyword>
<comment type="similarity">
    <text evidence="2">Belongs to the fimbrial protein family.</text>
</comment>
<evidence type="ECO:0000256" key="1">
    <source>
        <dbReference type="ARBA" id="ARBA00004561"/>
    </source>
</evidence>
<dbReference type="PANTHER" id="PTHR33420">
    <property type="entry name" value="FIMBRIAL SUBUNIT ELFA-RELATED"/>
    <property type="match status" value="1"/>
</dbReference>
<dbReference type="EMBL" id="AZGR01000015">
    <property type="protein sequence ID" value="ETA89178.1"/>
    <property type="molecule type" value="Genomic_DNA"/>
</dbReference>
<evidence type="ECO:0000256" key="3">
    <source>
        <dbReference type="ARBA" id="ARBA00022729"/>
    </source>
</evidence>
<evidence type="ECO:0000256" key="2">
    <source>
        <dbReference type="ARBA" id="ARBA00006671"/>
    </source>
</evidence>
<dbReference type="PANTHER" id="PTHR33420:SF12">
    <property type="entry name" value="FIMBRIN-LIKE PROTEIN FIMI-RELATED"/>
    <property type="match status" value="1"/>
</dbReference>
<proteinExistence type="inferred from homology"/>
<feature type="domain" description="Fimbrial-type adhesion" evidence="6">
    <location>
        <begin position="213"/>
        <end position="353"/>
    </location>
</feature>
<dbReference type="AlphaFoldDB" id="V7ITD8"/>
<comment type="subcellular location">
    <subcellularLocation>
        <location evidence="1">Fimbrium</location>
    </subcellularLocation>
</comment>
<organism evidence="7 8">
    <name type="scientific">Salmonella enterica subsp. enterica serovar Cubana str. 76814</name>
    <dbReference type="NCBI Taxonomy" id="1192560"/>
    <lineage>
        <taxon>Bacteria</taxon>
        <taxon>Pseudomonadati</taxon>
        <taxon>Pseudomonadota</taxon>
        <taxon>Gammaproteobacteria</taxon>
        <taxon>Enterobacterales</taxon>
        <taxon>Enterobacteriaceae</taxon>
        <taxon>Salmonella</taxon>
    </lineage>
</organism>